<sequence>MRLVISGFGVMGERLLRGAVDHPGVIISGVWDPSPAAIERLSAEFPKVPIKGSFETLLEDSDCLYIAAPPKAHIPAIEAAFAAGLAVFCEKPLAVDTEAATRLVDRSEAQKLRAAVNFPFATSQGVEALGEWLRAGKIGIPERLEIDLAFATWPRSWQKDAAGWLTGRAEGGFTREVGSHFLFLSRRLLGPLSLLSSSVDYPADGSEVGIAADIRAGGLPVRFTGSVGKTDLDDSNQWRLIGTKGEMRLRNWSHADYRVEGEDWIAAPSMPVEKMRPISVKRQLDALIEAAGGRPHPLATLREALDVQLIVEAILAS</sequence>
<proteinExistence type="predicted"/>
<dbReference type="Pfam" id="PF01408">
    <property type="entry name" value="GFO_IDH_MocA"/>
    <property type="match status" value="1"/>
</dbReference>
<reference evidence="3" key="1">
    <citation type="journal article" date="2019" name="Int. J. Syst. Evol. Microbiol.">
        <title>The Global Catalogue of Microorganisms (GCM) 10K type strain sequencing project: providing services to taxonomists for standard genome sequencing and annotation.</title>
        <authorList>
            <consortium name="The Broad Institute Genomics Platform"/>
            <consortium name="The Broad Institute Genome Sequencing Center for Infectious Disease"/>
            <person name="Wu L."/>
            <person name="Ma J."/>
        </authorList>
    </citation>
    <scope>NUCLEOTIDE SEQUENCE [LARGE SCALE GENOMIC DNA]</scope>
    <source>
        <strain evidence="3">CGMCC 1.19062</strain>
    </source>
</reference>
<keyword evidence="3" id="KW-1185">Reference proteome</keyword>
<feature type="domain" description="Gfo/Idh/MocA-like oxidoreductase N-terminal" evidence="1">
    <location>
        <begin position="2"/>
        <end position="118"/>
    </location>
</feature>
<dbReference type="Proteomes" id="UP001597295">
    <property type="component" value="Unassembled WGS sequence"/>
</dbReference>
<name>A0ABW5DWP8_9PROT</name>
<organism evidence="2 3">
    <name type="scientific">Lacibacterium aquatile</name>
    <dbReference type="NCBI Taxonomy" id="1168082"/>
    <lineage>
        <taxon>Bacteria</taxon>
        <taxon>Pseudomonadati</taxon>
        <taxon>Pseudomonadota</taxon>
        <taxon>Alphaproteobacteria</taxon>
        <taxon>Rhodospirillales</taxon>
        <taxon>Rhodospirillaceae</taxon>
    </lineage>
</organism>
<dbReference type="PANTHER" id="PTHR43818">
    <property type="entry name" value="BCDNA.GH03377"/>
    <property type="match status" value="1"/>
</dbReference>
<comment type="caution">
    <text evidence="2">The sequence shown here is derived from an EMBL/GenBank/DDBJ whole genome shotgun (WGS) entry which is preliminary data.</text>
</comment>
<dbReference type="Gene3D" id="3.30.360.10">
    <property type="entry name" value="Dihydrodipicolinate Reductase, domain 2"/>
    <property type="match status" value="1"/>
</dbReference>
<dbReference type="SUPFAM" id="SSF55347">
    <property type="entry name" value="Glyceraldehyde-3-phosphate dehydrogenase-like, C-terminal domain"/>
    <property type="match status" value="1"/>
</dbReference>
<accession>A0ABW5DWP8</accession>
<dbReference type="SUPFAM" id="SSF51735">
    <property type="entry name" value="NAD(P)-binding Rossmann-fold domains"/>
    <property type="match status" value="1"/>
</dbReference>
<dbReference type="RefSeq" id="WP_379878549.1">
    <property type="nucleotide sequence ID" value="NZ_JBHUIP010000016.1"/>
</dbReference>
<dbReference type="Gene3D" id="3.40.50.720">
    <property type="entry name" value="NAD(P)-binding Rossmann-like Domain"/>
    <property type="match status" value="1"/>
</dbReference>
<evidence type="ECO:0000259" key="1">
    <source>
        <dbReference type="Pfam" id="PF01408"/>
    </source>
</evidence>
<dbReference type="InterPro" id="IPR000683">
    <property type="entry name" value="Gfo/Idh/MocA-like_OxRdtase_N"/>
</dbReference>
<dbReference type="PANTHER" id="PTHR43818:SF7">
    <property type="entry name" value="DEHYDROGENASE"/>
    <property type="match status" value="1"/>
</dbReference>
<dbReference type="InterPro" id="IPR036291">
    <property type="entry name" value="NAD(P)-bd_dom_sf"/>
</dbReference>
<dbReference type="EMBL" id="JBHUIP010000016">
    <property type="protein sequence ID" value="MFD2265327.1"/>
    <property type="molecule type" value="Genomic_DNA"/>
</dbReference>
<evidence type="ECO:0000313" key="3">
    <source>
        <dbReference type="Proteomes" id="UP001597295"/>
    </source>
</evidence>
<protein>
    <submittedName>
        <fullName evidence="2">Gfo/Idh/MocA family protein</fullName>
    </submittedName>
</protein>
<dbReference type="InterPro" id="IPR050463">
    <property type="entry name" value="Gfo/Idh/MocA_oxidrdct_glycsds"/>
</dbReference>
<evidence type="ECO:0000313" key="2">
    <source>
        <dbReference type="EMBL" id="MFD2265327.1"/>
    </source>
</evidence>
<gene>
    <name evidence="2" type="ORF">ACFSM5_20655</name>
</gene>